<keyword evidence="7" id="KW-0325">Glycoprotein</keyword>
<dbReference type="InterPro" id="IPR008972">
    <property type="entry name" value="Cupredoxin"/>
</dbReference>
<evidence type="ECO:0000256" key="3">
    <source>
        <dbReference type="ARBA" id="ARBA00022622"/>
    </source>
</evidence>
<evidence type="ECO:0000256" key="8">
    <source>
        <dbReference type="ARBA" id="ARBA00023288"/>
    </source>
</evidence>
<keyword evidence="15" id="KW-1185">Reference proteome</keyword>
<dbReference type="PANTHER" id="PTHR33021:SF253">
    <property type="entry name" value="EARLY NODULIN-LIKE PROTEIN 9"/>
    <property type="match status" value="1"/>
</dbReference>
<name>A0ABD0UXN4_DENTH</name>
<evidence type="ECO:0000256" key="2">
    <source>
        <dbReference type="ARBA" id="ARBA00022475"/>
    </source>
</evidence>
<organism evidence="14 15">
    <name type="scientific">Dendrobium thyrsiflorum</name>
    <name type="common">Pinecone-like raceme dendrobium</name>
    <name type="synonym">Orchid</name>
    <dbReference type="NCBI Taxonomy" id="117978"/>
    <lineage>
        <taxon>Eukaryota</taxon>
        <taxon>Viridiplantae</taxon>
        <taxon>Streptophyta</taxon>
        <taxon>Embryophyta</taxon>
        <taxon>Tracheophyta</taxon>
        <taxon>Spermatophyta</taxon>
        <taxon>Magnoliopsida</taxon>
        <taxon>Liliopsida</taxon>
        <taxon>Asparagales</taxon>
        <taxon>Orchidaceae</taxon>
        <taxon>Epidendroideae</taxon>
        <taxon>Malaxideae</taxon>
        <taxon>Dendrobiinae</taxon>
        <taxon>Dendrobium</taxon>
    </lineage>
</organism>
<evidence type="ECO:0000256" key="7">
    <source>
        <dbReference type="ARBA" id="ARBA00023180"/>
    </source>
</evidence>
<gene>
    <name evidence="14" type="ORF">M5K25_012459</name>
</gene>
<dbReference type="PANTHER" id="PTHR33021">
    <property type="entry name" value="BLUE COPPER PROTEIN"/>
    <property type="match status" value="1"/>
</dbReference>
<keyword evidence="3" id="KW-0336">GPI-anchor</keyword>
<keyword evidence="11" id="KW-0812">Transmembrane</keyword>
<keyword evidence="2" id="KW-1003">Cell membrane</keyword>
<feature type="domain" description="Phytocyanin" evidence="13">
    <location>
        <begin position="22"/>
        <end position="126"/>
    </location>
</feature>
<evidence type="ECO:0000256" key="1">
    <source>
        <dbReference type="ARBA" id="ARBA00004609"/>
    </source>
</evidence>
<evidence type="ECO:0000313" key="15">
    <source>
        <dbReference type="Proteomes" id="UP001552299"/>
    </source>
</evidence>
<feature type="compositionally biased region" description="Pro residues" evidence="10">
    <location>
        <begin position="164"/>
        <end position="173"/>
    </location>
</feature>
<accession>A0ABD0UXN4</accession>
<evidence type="ECO:0000256" key="4">
    <source>
        <dbReference type="ARBA" id="ARBA00022729"/>
    </source>
</evidence>
<evidence type="ECO:0000256" key="10">
    <source>
        <dbReference type="SAM" id="MobiDB-lite"/>
    </source>
</evidence>
<keyword evidence="6" id="KW-1015">Disulfide bond</keyword>
<dbReference type="EMBL" id="JANQDX010000010">
    <property type="protein sequence ID" value="KAL0917401.1"/>
    <property type="molecule type" value="Genomic_DNA"/>
</dbReference>
<comment type="subcellular location">
    <subcellularLocation>
        <location evidence="1">Cell membrane</location>
        <topology evidence="1">Lipid-anchor</topology>
        <topology evidence="1">GPI-anchor</topology>
    </subcellularLocation>
</comment>
<dbReference type="GO" id="GO:0098552">
    <property type="term" value="C:side of membrane"/>
    <property type="evidence" value="ECO:0007669"/>
    <property type="project" value="UniProtKB-KW"/>
</dbReference>
<dbReference type="FunFam" id="2.60.40.420:FF:000066">
    <property type="entry name" value="Early nodulin-like protein 9"/>
    <property type="match status" value="1"/>
</dbReference>
<dbReference type="Pfam" id="PF02298">
    <property type="entry name" value="Cu_bind_like"/>
    <property type="match status" value="1"/>
</dbReference>
<comment type="similarity">
    <text evidence="9">Belongs to the early nodulin-like (ENODL) family.</text>
</comment>
<dbReference type="Proteomes" id="UP001552299">
    <property type="component" value="Unassembled WGS sequence"/>
</dbReference>
<dbReference type="CDD" id="cd11019">
    <property type="entry name" value="OsENODL1_like"/>
    <property type="match status" value="1"/>
</dbReference>
<protein>
    <recommendedName>
        <fullName evidence="13">Phytocyanin domain-containing protein</fullName>
    </recommendedName>
</protein>
<evidence type="ECO:0000256" key="9">
    <source>
        <dbReference type="ARBA" id="ARBA00035011"/>
    </source>
</evidence>
<dbReference type="GO" id="GO:0005886">
    <property type="term" value="C:plasma membrane"/>
    <property type="evidence" value="ECO:0007669"/>
    <property type="project" value="UniProtKB-SubCell"/>
</dbReference>
<feature type="compositionally biased region" description="Low complexity" evidence="10">
    <location>
        <begin position="142"/>
        <end position="163"/>
    </location>
</feature>
<evidence type="ECO:0000256" key="12">
    <source>
        <dbReference type="SAM" id="SignalP"/>
    </source>
</evidence>
<evidence type="ECO:0000259" key="13">
    <source>
        <dbReference type="PROSITE" id="PS51485"/>
    </source>
</evidence>
<feature type="region of interest" description="Disordered" evidence="10">
    <location>
        <begin position="129"/>
        <end position="175"/>
    </location>
</feature>
<dbReference type="AlphaFoldDB" id="A0ABD0UXN4"/>
<dbReference type="InterPro" id="IPR039391">
    <property type="entry name" value="Phytocyanin-like"/>
</dbReference>
<feature type="chain" id="PRO_5044873574" description="Phytocyanin domain-containing protein" evidence="12">
    <location>
        <begin position="22"/>
        <end position="197"/>
    </location>
</feature>
<feature type="signal peptide" evidence="12">
    <location>
        <begin position="1"/>
        <end position="21"/>
    </location>
</feature>
<evidence type="ECO:0000256" key="5">
    <source>
        <dbReference type="ARBA" id="ARBA00023136"/>
    </source>
</evidence>
<reference evidence="14 15" key="1">
    <citation type="journal article" date="2024" name="Plant Biotechnol. J.">
        <title>Dendrobium thyrsiflorum genome and its molecular insights into genes involved in important horticultural traits.</title>
        <authorList>
            <person name="Chen B."/>
            <person name="Wang J.Y."/>
            <person name="Zheng P.J."/>
            <person name="Li K.L."/>
            <person name="Liang Y.M."/>
            <person name="Chen X.F."/>
            <person name="Zhang C."/>
            <person name="Zhao X."/>
            <person name="He X."/>
            <person name="Zhang G.Q."/>
            <person name="Liu Z.J."/>
            <person name="Xu Q."/>
        </authorList>
    </citation>
    <scope>NUCLEOTIDE SEQUENCE [LARGE SCALE GENOMIC DNA]</scope>
    <source>
        <strain evidence="14">GZMU011</strain>
    </source>
</reference>
<evidence type="ECO:0000256" key="6">
    <source>
        <dbReference type="ARBA" id="ARBA00023157"/>
    </source>
</evidence>
<feature type="transmembrane region" description="Helical" evidence="11">
    <location>
        <begin position="175"/>
        <end position="196"/>
    </location>
</feature>
<proteinExistence type="inferred from homology"/>
<evidence type="ECO:0000256" key="11">
    <source>
        <dbReference type="SAM" id="Phobius"/>
    </source>
</evidence>
<keyword evidence="11" id="KW-1133">Transmembrane helix</keyword>
<dbReference type="Gene3D" id="2.60.40.420">
    <property type="entry name" value="Cupredoxins - blue copper proteins"/>
    <property type="match status" value="1"/>
</dbReference>
<keyword evidence="4 12" id="KW-0732">Signal</keyword>
<keyword evidence="5 11" id="KW-0472">Membrane</keyword>
<sequence>MANFNGLLLLSLALLFALAGATQYKVGGSGDWTVPSDPNSMSYNQWAEKNRFRIGDSLLFVYPPDKDSVLQVDKLAYNHCSTSSYIAKFDDGNTVFTLNTSGPFYFISGVEKNCIRNESLIVVVMADRSTPSASHPPPPSPESLSPPSSMEVPPSPSPEVEVSTPPPPPPPPSGASMKLVSFVGLLGGGVGLLLFVL</sequence>
<keyword evidence="8" id="KW-0449">Lipoprotein</keyword>
<dbReference type="InterPro" id="IPR003245">
    <property type="entry name" value="Phytocyanin_dom"/>
</dbReference>
<evidence type="ECO:0000313" key="14">
    <source>
        <dbReference type="EMBL" id="KAL0917401.1"/>
    </source>
</evidence>
<dbReference type="SUPFAM" id="SSF49503">
    <property type="entry name" value="Cupredoxins"/>
    <property type="match status" value="1"/>
</dbReference>
<comment type="caution">
    <text evidence="14">The sequence shown here is derived from an EMBL/GenBank/DDBJ whole genome shotgun (WGS) entry which is preliminary data.</text>
</comment>
<dbReference type="PROSITE" id="PS51485">
    <property type="entry name" value="PHYTOCYANIN"/>
    <property type="match status" value="1"/>
</dbReference>
<dbReference type="InterPro" id="IPR041846">
    <property type="entry name" value="ENL_dom"/>
</dbReference>